<dbReference type="RefSeq" id="WP_175364722.1">
    <property type="nucleotide sequence ID" value="NZ_CTEE01000002.1"/>
</dbReference>
<protein>
    <submittedName>
        <fullName evidence="1">AAA-like domain protein</fullName>
    </submittedName>
</protein>
<name>A0A0E4H2Q4_MYCLN</name>
<dbReference type="SUPFAM" id="SSF52540">
    <property type="entry name" value="P-loop containing nucleoside triphosphate hydrolases"/>
    <property type="match status" value="1"/>
</dbReference>
<accession>A0A0E4H2Q4</accession>
<dbReference type="STRING" id="141349.BN1232_06110"/>
<dbReference type="InterPro" id="IPR027417">
    <property type="entry name" value="P-loop_NTPase"/>
</dbReference>
<dbReference type="Proteomes" id="UP000199251">
    <property type="component" value="Unassembled WGS sequence"/>
</dbReference>
<proteinExistence type="predicted"/>
<evidence type="ECO:0000313" key="2">
    <source>
        <dbReference type="Proteomes" id="UP000199251"/>
    </source>
</evidence>
<organism evidence="1 2">
    <name type="scientific">Mycobacterium lentiflavum</name>
    <dbReference type="NCBI Taxonomy" id="141349"/>
    <lineage>
        <taxon>Bacteria</taxon>
        <taxon>Bacillati</taxon>
        <taxon>Actinomycetota</taxon>
        <taxon>Actinomycetes</taxon>
        <taxon>Mycobacteriales</taxon>
        <taxon>Mycobacteriaceae</taxon>
        <taxon>Mycobacterium</taxon>
        <taxon>Mycobacterium simiae complex</taxon>
    </lineage>
</organism>
<evidence type="ECO:0000313" key="1">
    <source>
        <dbReference type="EMBL" id="CQD24221.1"/>
    </source>
</evidence>
<dbReference type="Pfam" id="PF12846">
    <property type="entry name" value="AAA_10"/>
    <property type="match status" value="1"/>
</dbReference>
<reference evidence="1 2" key="1">
    <citation type="submission" date="2015-03" db="EMBL/GenBank/DDBJ databases">
        <authorList>
            <person name="Urmite Genomes"/>
        </authorList>
    </citation>
    <scope>NUCLEOTIDE SEQUENCE [LARGE SCALE GENOMIC DNA]</scope>
    <source>
        <strain evidence="1 2">CSUR P1491</strain>
    </source>
</reference>
<dbReference type="AlphaFoldDB" id="A0A0E4H2Q4"/>
<gene>
    <name evidence="1" type="ORF">BN1232_06110</name>
</gene>
<dbReference type="EMBL" id="CTEE01000002">
    <property type="protein sequence ID" value="CQD24221.1"/>
    <property type="molecule type" value="Genomic_DNA"/>
</dbReference>
<sequence length="882" mass="98708">MGFLRRAWHGAPRHVVGNLRFTDGGVFAEYLLSPTDFFYLGQDEQNAVADEHTLLYRRFPRRCALSGLTVYRDPDDVCRAMTVAGISLEARRDYLKADAVGVPDLSTARDDWLTSMRTQWSPHFASLPLRYRQGWLALRVDLGRDGHSLASNVKTKLAGHDYDNLEMIEQYRRVADEMRAAIPSVFEPAPAAAEQIWWHWNATVSRGVWTEPLPDVTFDPDAALDESAFTPAYFDENAAELYGPSGLSEDNPLTRVYRDGSESIPDSYQAIVPIDGFPAGGLVFPRSMLFKLADDLSTPEIVIDWHQDLLMNPAEQLHKDMVRMDININDQWEQRGTAAEVDNQLPRQLYLSRELASKCELGSVVRAGLPAVVFSVAAASPEKVSTGVKLLTDKLATAAVEITRWRGAQKWLAHSFIPGSEAVSDIKKLRHRSTSDDLATLVPLVSSQLGDAFGVPLGLDVTMPGMQDVVLLDLMGAPTRGKGPVLVLGGDPGRGKSTTTKTLEYSWAEIGARLSIMDPTQVREHERALRLVDDSRKLVIDAHRNRYSLDCVRLARRNHEIIDELARQGRSDIDEEVLPQPTDHLLSLTGFGPDSEAGRRFQKHVAPQNLAAKGIGSSRGLIEYLRHLPAGEKTAADEQLLIELEGLAADRHLRALWDETLIVPDFSNYQILIWNTAWLELPTSAETDTAHLHKEMTPRQRAGRAIYGLAIDTNLQLFFSRPKEQSQLVVEECYDWIHSTAGGKAAYKLMTQGRKVNSGMTAIVQNPVKTFNRIGAEFITQRLNFGFKDSEMAREVLQWCGRDLDRHPDLLRHYIQDTSPVMRSNRRNRRLAHLHGRVIPGREGEAWLLDEVGNFGKLRAFTHPDPRVHALFDTNPLTAQAS</sequence>